<evidence type="ECO:0000256" key="1">
    <source>
        <dbReference type="SAM" id="MobiDB-lite"/>
    </source>
</evidence>
<evidence type="ECO:0000313" key="2">
    <source>
        <dbReference type="EMBL" id="GHO91364.1"/>
    </source>
</evidence>
<dbReference type="AlphaFoldDB" id="A0A8J3I9H7"/>
<reference evidence="2" key="1">
    <citation type="submission" date="2020-10" db="EMBL/GenBank/DDBJ databases">
        <title>Taxonomic study of unclassified bacteria belonging to the class Ktedonobacteria.</title>
        <authorList>
            <person name="Yabe S."/>
            <person name="Wang C.M."/>
            <person name="Zheng Y."/>
            <person name="Sakai Y."/>
            <person name="Cavaletti L."/>
            <person name="Monciardini P."/>
            <person name="Donadio S."/>
        </authorList>
    </citation>
    <scope>NUCLEOTIDE SEQUENCE</scope>
    <source>
        <strain evidence="2">ID150040</strain>
    </source>
</reference>
<sequence length="72" mass="7799">MNGRGGKNVSPGGERFGWERSNPTDFPSKGGLDEVLRRYFLLNAEYTHALFNPAALEQQTGLASAGKNVNTS</sequence>
<gene>
    <name evidence="2" type="ORF">KSF_014120</name>
</gene>
<accession>A0A8J3I9H7</accession>
<keyword evidence="3" id="KW-1185">Reference proteome</keyword>
<organism evidence="2 3">
    <name type="scientific">Reticulibacter mediterranei</name>
    <dbReference type="NCBI Taxonomy" id="2778369"/>
    <lineage>
        <taxon>Bacteria</taxon>
        <taxon>Bacillati</taxon>
        <taxon>Chloroflexota</taxon>
        <taxon>Ktedonobacteria</taxon>
        <taxon>Ktedonobacterales</taxon>
        <taxon>Reticulibacteraceae</taxon>
        <taxon>Reticulibacter</taxon>
    </lineage>
</organism>
<proteinExistence type="predicted"/>
<evidence type="ECO:0000313" key="3">
    <source>
        <dbReference type="Proteomes" id="UP000597444"/>
    </source>
</evidence>
<name>A0A8J3I9H7_9CHLR</name>
<comment type="caution">
    <text evidence="2">The sequence shown here is derived from an EMBL/GenBank/DDBJ whole genome shotgun (WGS) entry which is preliminary data.</text>
</comment>
<protein>
    <submittedName>
        <fullName evidence="2">Uncharacterized protein</fullName>
    </submittedName>
</protein>
<dbReference type="EMBL" id="BNJK01000001">
    <property type="protein sequence ID" value="GHO91364.1"/>
    <property type="molecule type" value="Genomic_DNA"/>
</dbReference>
<feature type="region of interest" description="Disordered" evidence="1">
    <location>
        <begin position="1"/>
        <end position="30"/>
    </location>
</feature>
<dbReference type="Proteomes" id="UP000597444">
    <property type="component" value="Unassembled WGS sequence"/>
</dbReference>